<feature type="domain" description="Transcriptional regulator TbsP N-terminal" evidence="1">
    <location>
        <begin position="4"/>
        <end position="135"/>
    </location>
</feature>
<evidence type="ECO:0000313" key="3">
    <source>
        <dbReference type="EMBL" id="MFD1570171.1"/>
    </source>
</evidence>
<gene>
    <name evidence="3" type="ORF">ACFR9T_06165</name>
</gene>
<dbReference type="InterPro" id="IPR043859">
    <property type="entry name" value="TbsP-like_N"/>
</dbReference>
<proteinExistence type="predicted"/>
<evidence type="ECO:0000259" key="1">
    <source>
        <dbReference type="Pfam" id="PF19138"/>
    </source>
</evidence>
<protein>
    <submittedName>
        <fullName evidence="3">DUF5821 family protein</fullName>
    </submittedName>
</protein>
<comment type="caution">
    <text evidence="3">The sequence shown here is derived from an EMBL/GenBank/DDBJ whole genome shotgun (WGS) entry which is preliminary data.</text>
</comment>
<dbReference type="InterPro" id="IPR056163">
    <property type="entry name" value="TbsP_C"/>
</dbReference>
<sequence length="259" mass="28367">MSQHQIISQALPKGDTPVLCVNLHSEQIATLAEDMIADGDEQVVHLLADESQIKDALFDFITASKIAELVDQGRLDIRILDEPVQNAILTTESEVVVPLMSGHTVTGSDEDTATSLYTEFETTFEAAESYHLRTPALSEVKATLREEIGDDTADEFEEVLAHAEEISNTNEYLDIVEVALLLAARNEVLLYDISRWGEDIGVASKATFSRTKSALEEAGLITTEKVPIDVGRPRLRLVATEQIANADLTTLSEDITSQI</sequence>
<evidence type="ECO:0000313" key="4">
    <source>
        <dbReference type="Proteomes" id="UP001597185"/>
    </source>
</evidence>
<evidence type="ECO:0000259" key="2">
    <source>
        <dbReference type="Pfam" id="PF23336"/>
    </source>
</evidence>
<dbReference type="AlphaFoldDB" id="A0ABD6BYH8"/>
<feature type="domain" description="Transcriptional regulator TbsP-like C-terminal" evidence="2">
    <location>
        <begin position="136"/>
        <end position="253"/>
    </location>
</feature>
<organism evidence="3 4">
    <name type="scientific">Halorubrum laminariae</name>
    <dbReference type="NCBI Taxonomy" id="1433523"/>
    <lineage>
        <taxon>Archaea</taxon>
        <taxon>Methanobacteriati</taxon>
        <taxon>Methanobacteriota</taxon>
        <taxon>Stenosarchaea group</taxon>
        <taxon>Halobacteria</taxon>
        <taxon>Halobacteriales</taxon>
        <taxon>Haloferacaceae</taxon>
        <taxon>Halorubrum</taxon>
    </lineage>
</organism>
<dbReference type="Pfam" id="PF23336">
    <property type="entry name" value="HTH_TbsP_C"/>
    <property type="match status" value="1"/>
</dbReference>
<dbReference type="Proteomes" id="UP001597185">
    <property type="component" value="Unassembled WGS sequence"/>
</dbReference>
<name>A0ABD6BYH8_9EURY</name>
<dbReference type="Pfam" id="PF19138">
    <property type="entry name" value="TbsP_N"/>
    <property type="match status" value="1"/>
</dbReference>
<dbReference type="RefSeq" id="WP_256397021.1">
    <property type="nucleotide sequence ID" value="NZ_JANHDL010000004.1"/>
</dbReference>
<reference evidence="3 4" key="1">
    <citation type="journal article" date="2019" name="Int. J. Syst. Evol. Microbiol.">
        <title>The Global Catalogue of Microorganisms (GCM) 10K type strain sequencing project: providing services to taxonomists for standard genome sequencing and annotation.</title>
        <authorList>
            <consortium name="The Broad Institute Genomics Platform"/>
            <consortium name="The Broad Institute Genome Sequencing Center for Infectious Disease"/>
            <person name="Wu L."/>
            <person name="Ma J."/>
        </authorList>
    </citation>
    <scope>NUCLEOTIDE SEQUENCE [LARGE SCALE GENOMIC DNA]</scope>
    <source>
        <strain evidence="3 4">CGMCC 1.12689</strain>
    </source>
</reference>
<dbReference type="EMBL" id="JBHUDB010000002">
    <property type="protein sequence ID" value="MFD1570171.1"/>
    <property type="molecule type" value="Genomic_DNA"/>
</dbReference>
<accession>A0ABD6BYH8</accession>
<keyword evidence="4" id="KW-1185">Reference proteome</keyword>